<dbReference type="Proteomes" id="UP000315750">
    <property type="component" value="Chromosome"/>
</dbReference>
<dbReference type="SUPFAM" id="SSF111126">
    <property type="entry name" value="Ligand-binding domain in the NO signalling and Golgi transport"/>
    <property type="match status" value="1"/>
</dbReference>
<dbReference type="AlphaFoldDB" id="A0A518AHG9"/>
<name>A0A518AHG9_9BACT</name>
<dbReference type="GO" id="GO:0020037">
    <property type="term" value="F:heme binding"/>
    <property type="evidence" value="ECO:0007669"/>
    <property type="project" value="InterPro"/>
</dbReference>
<dbReference type="KEGG" id="amuc:Pan181_03470"/>
<evidence type="ECO:0000313" key="2">
    <source>
        <dbReference type="EMBL" id="QDU54167.1"/>
    </source>
</evidence>
<proteinExistence type="predicted"/>
<dbReference type="Pfam" id="PF07700">
    <property type="entry name" value="HNOB"/>
    <property type="match status" value="1"/>
</dbReference>
<evidence type="ECO:0000259" key="1">
    <source>
        <dbReference type="Pfam" id="PF07700"/>
    </source>
</evidence>
<dbReference type="EMBL" id="CP036278">
    <property type="protein sequence ID" value="QDU54167.1"/>
    <property type="molecule type" value="Genomic_DNA"/>
</dbReference>
<reference evidence="2 3" key="1">
    <citation type="submission" date="2019-02" db="EMBL/GenBank/DDBJ databases">
        <title>Deep-cultivation of Planctomycetes and their phenomic and genomic characterization uncovers novel biology.</title>
        <authorList>
            <person name="Wiegand S."/>
            <person name="Jogler M."/>
            <person name="Boedeker C."/>
            <person name="Pinto D."/>
            <person name="Vollmers J."/>
            <person name="Rivas-Marin E."/>
            <person name="Kohn T."/>
            <person name="Peeters S.H."/>
            <person name="Heuer A."/>
            <person name="Rast P."/>
            <person name="Oberbeckmann S."/>
            <person name="Bunk B."/>
            <person name="Jeske O."/>
            <person name="Meyerdierks A."/>
            <person name="Storesund J.E."/>
            <person name="Kallscheuer N."/>
            <person name="Luecker S."/>
            <person name="Lage O.M."/>
            <person name="Pohl T."/>
            <person name="Merkel B.J."/>
            <person name="Hornburger P."/>
            <person name="Mueller R.-W."/>
            <person name="Bruemmer F."/>
            <person name="Labrenz M."/>
            <person name="Spormann A.M."/>
            <person name="Op den Camp H."/>
            <person name="Overmann J."/>
            <person name="Amann R."/>
            <person name="Jetten M.S.M."/>
            <person name="Mascher T."/>
            <person name="Medema M.H."/>
            <person name="Devos D.P."/>
            <person name="Kaster A.-K."/>
            <person name="Ovreas L."/>
            <person name="Rohde M."/>
            <person name="Galperin M.Y."/>
            <person name="Jogler C."/>
        </authorList>
    </citation>
    <scope>NUCLEOTIDE SEQUENCE [LARGE SCALE GENOMIC DNA]</scope>
    <source>
        <strain evidence="2 3">Pan181</strain>
    </source>
</reference>
<evidence type="ECO:0000313" key="3">
    <source>
        <dbReference type="Proteomes" id="UP000315750"/>
    </source>
</evidence>
<gene>
    <name evidence="2" type="ORF">Pan181_03470</name>
</gene>
<feature type="domain" description="Heme NO-binding" evidence="1">
    <location>
        <begin position="2"/>
        <end position="159"/>
    </location>
</feature>
<sequence>MKGAIFNQFLGWVDDQYGMVTTETLIDSVPLESGGAYTNVGIYDHHELLALVDELSRRTKTSSAKLLYEFGRYAFAEMLKISAKQFAKARSVFAMLSMVDQHHHAEVAKLYPDAEVPRFKTSRPADDTLELTYHSSRPFADFAEGLIKGCIDHFGESIDLIREDSESGDDTYARFRLTVHQEGAVPCNT</sequence>
<dbReference type="InterPro" id="IPR011644">
    <property type="entry name" value="Heme_NO-bd"/>
</dbReference>
<dbReference type="InterPro" id="IPR038158">
    <property type="entry name" value="H-NOX_domain_sf"/>
</dbReference>
<accession>A0A518AHG9</accession>
<organism evidence="2 3">
    <name type="scientific">Aeoliella mucimassa</name>
    <dbReference type="NCBI Taxonomy" id="2527972"/>
    <lineage>
        <taxon>Bacteria</taxon>
        <taxon>Pseudomonadati</taxon>
        <taxon>Planctomycetota</taxon>
        <taxon>Planctomycetia</taxon>
        <taxon>Pirellulales</taxon>
        <taxon>Lacipirellulaceae</taxon>
        <taxon>Aeoliella</taxon>
    </lineage>
</organism>
<protein>
    <submittedName>
        <fullName evidence="2">Heme NO binding protein</fullName>
    </submittedName>
</protein>
<keyword evidence="3" id="KW-1185">Reference proteome</keyword>
<dbReference type="Gene3D" id="3.90.1520.10">
    <property type="entry name" value="H-NOX domain"/>
    <property type="match status" value="1"/>
</dbReference>
<dbReference type="RefSeq" id="WP_197528812.1">
    <property type="nucleotide sequence ID" value="NZ_CP036278.1"/>
</dbReference>
<dbReference type="InterPro" id="IPR024096">
    <property type="entry name" value="NO_sig/Golgi_transp_ligand-bd"/>
</dbReference>